<dbReference type="InterPro" id="IPR036055">
    <property type="entry name" value="LDL_receptor-like_sf"/>
</dbReference>
<keyword evidence="5" id="KW-1133">Transmembrane helix</keyword>
<sequence>MLKFVLLVCLVLTVTQAVKYHKSKLQFAQKRSLMVKRQATICGENQFLCTSGECILSEWTCDTQADCADGSDEKECECVCRGDRKFQCHNGHCIPASFVCDLDNDCGDNSDEIDCECDPTTEFRCNNGQCINIDWRCDNDADCFDASDELGCPEPSEGLLDFIVVSSNTASKHVQRPDVNAGLSADERDVTSYLPGRRPRLQVLPQVLRPLPA</sequence>
<evidence type="ECO:0000256" key="5">
    <source>
        <dbReference type="ARBA" id="ARBA00022989"/>
    </source>
</evidence>
<dbReference type="SMART" id="SM00192">
    <property type="entry name" value="LDLa"/>
    <property type="match status" value="3"/>
</dbReference>
<evidence type="ECO:0000313" key="12">
    <source>
        <dbReference type="EMBL" id="PVD30336.1"/>
    </source>
</evidence>
<dbReference type="GO" id="GO:0006898">
    <property type="term" value="P:receptor-mediated endocytosis"/>
    <property type="evidence" value="ECO:0007669"/>
    <property type="project" value="TreeGrafter"/>
</dbReference>
<dbReference type="STRING" id="400727.A0A2T7PAA3"/>
<feature type="disulfide bond" evidence="10">
    <location>
        <begin position="42"/>
        <end position="54"/>
    </location>
</feature>
<evidence type="ECO:0000256" key="8">
    <source>
        <dbReference type="ARBA" id="ARBA00023170"/>
    </source>
</evidence>
<keyword evidence="9" id="KW-0325">Glycoprotein</keyword>
<feature type="disulfide bond" evidence="10">
    <location>
        <begin position="100"/>
        <end position="115"/>
    </location>
</feature>
<dbReference type="OrthoDB" id="10062665at2759"/>
<dbReference type="PANTHER" id="PTHR22722">
    <property type="entry name" value="LOW-DENSITY LIPOPROTEIN RECEPTOR-RELATED PROTEIN 2-RELATED"/>
    <property type="match status" value="1"/>
</dbReference>
<feature type="disulfide bond" evidence="10">
    <location>
        <begin position="61"/>
        <end position="76"/>
    </location>
</feature>
<comment type="caution">
    <text evidence="12">The sequence shown here is derived from an EMBL/GenBank/DDBJ whole genome shotgun (WGS) entry which is preliminary data.</text>
</comment>
<dbReference type="Proteomes" id="UP000245119">
    <property type="component" value="Linkage Group LG5"/>
</dbReference>
<keyword evidence="3 11" id="KW-0732">Signal</keyword>
<keyword evidence="4" id="KW-0677">Repeat</keyword>
<feature type="signal peptide" evidence="11">
    <location>
        <begin position="1"/>
        <end position="17"/>
    </location>
</feature>
<dbReference type="PROSITE" id="PS01209">
    <property type="entry name" value="LDLRA_1"/>
    <property type="match status" value="1"/>
</dbReference>
<comment type="caution">
    <text evidence="10">Lacks conserved residue(s) required for the propagation of feature annotation.</text>
</comment>
<organism evidence="12 13">
    <name type="scientific">Pomacea canaliculata</name>
    <name type="common">Golden apple snail</name>
    <dbReference type="NCBI Taxonomy" id="400727"/>
    <lineage>
        <taxon>Eukaryota</taxon>
        <taxon>Metazoa</taxon>
        <taxon>Spiralia</taxon>
        <taxon>Lophotrochozoa</taxon>
        <taxon>Mollusca</taxon>
        <taxon>Gastropoda</taxon>
        <taxon>Caenogastropoda</taxon>
        <taxon>Architaenioglossa</taxon>
        <taxon>Ampullarioidea</taxon>
        <taxon>Ampullariidae</taxon>
        <taxon>Pomacea</taxon>
    </lineage>
</organism>
<evidence type="ECO:0000256" key="6">
    <source>
        <dbReference type="ARBA" id="ARBA00023136"/>
    </source>
</evidence>
<dbReference type="EMBL" id="PZQS01000005">
    <property type="protein sequence ID" value="PVD30336.1"/>
    <property type="molecule type" value="Genomic_DNA"/>
</dbReference>
<protein>
    <submittedName>
        <fullName evidence="12">Uncharacterized protein</fullName>
    </submittedName>
</protein>
<dbReference type="InterPro" id="IPR002172">
    <property type="entry name" value="LDrepeatLR_classA_rpt"/>
</dbReference>
<dbReference type="PROSITE" id="PS50068">
    <property type="entry name" value="LDLRA_2"/>
    <property type="match status" value="3"/>
</dbReference>
<proteinExistence type="predicted"/>
<evidence type="ECO:0000256" key="11">
    <source>
        <dbReference type="SAM" id="SignalP"/>
    </source>
</evidence>
<feature type="chain" id="PRO_5015402669" evidence="11">
    <location>
        <begin position="18"/>
        <end position="213"/>
    </location>
</feature>
<evidence type="ECO:0000256" key="3">
    <source>
        <dbReference type="ARBA" id="ARBA00022729"/>
    </source>
</evidence>
<dbReference type="InterPro" id="IPR023415">
    <property type="entry name" value="LDLR_class-A_CS"/>
</dbReference>
<name>A0A2T7PAA3_POMCA</name>
<evidence type="ECO:0000256" key="4">
    <source>
        <dbReference type="ARBA" id="ARBA00022737"/>
    </source>
</evidence>
<feature type="disulfide bond" evidence="10">
    <location>
        <begin position="88"/>
        <end position="106"/>
    </location>
</feature>
<keyword evidence="6" id="KW-0472">Membrane</keyword>
<comment type="subcellular location">
    <subcellularLocation>
        <location evidence="1">Membrane</location>
        <topology evidence="1">Single-pass membrane protein</topology>
    </subcellularLocation>
</comment>
<dbReference type="SUPFAM" id="SSF57424">
    <property type="entry name" value="LDL receptor-like module"/>
    <property type="match status" value="3"/>
</dbReference>
<gene>
    <name evidence="12" type="ORF">C0Q70_09600</name>
</gene>
<evidence type="ECO:0000256" key="1">
    <source>
        <dbReference type="ARBA" id="ARBA00004167"/>
    </source>
</evidence>
<dbReference type="GO" id="GO:0043235">
    <property type="term" value="C:receptor complex"/>
    <property type="evidence" value="ECO:0007669"/>
    <property type="project" value="TreeGrafter"/>
</dbReference>
<keyword evidence="7 10" id="KW-1015">Disulfide bond</keyword>
<keyword evidence="8" id="KW-0675">Receptor</keyword>
<evidence type="ECO:0000256" key="2">
    <source>
        <dbReference type="ARBA" id="ARBA00022692"/>
    </source>
</evidence>
<dbReference type="GO" id="GO:0016324">
    <property type="term" value="C:apical plasma membrane"/>
    <property type="evidence" value="ECO:0007669"/>
    <property type="project" value="TreeGrafter"/>
</dbReference>
<dbReference type="PRINTS" id="PR00261">
    <property type="entry name" value="LDLRECEPTOR"/>
</dbReference>
<feature type="disulfide bond" evidence="10">
    <location>
        <begin position="137"/>
        <end position="152"/>
    </location>
</feature>
<evidence type="ECO:0000256" key="9">
    <source>
        <dbReference type="ARBA" id="ARBA00023180"/>
    </source>
</evidence>
<dbReference type="Gene3D" id="4.10.400.10">
    <property type="entry name" value="Low-density Lipoprotein Receptor"/>
    <property type="match status" value="3"/>
</dbReference>
<dbReference type="CDD" id="cd00112">
    <property type="entry name" value="LDLa"/>
    <property type="match status" value="3"/>
</dbReference>
<reference evidence="12 13" key="1">
    <citation type="submission" date="2018-04" db="EMBL/GenBank/DDBJ databases">
        <title>The genome of golden apple snail Pomacea canaliculata provides insight into stress tolerance and invasive adaptation.</title>
        <authorList>
            <person name="Liu C."/>
            <person name="Liu B."/>
            <person name="Ren Y."/>
            <person name="Zhang Y."/>
            <person name="Wang H."/>
            <person name="Li S."/>
            <person name="Jiang F."/>
            <person name="Yin L."/>
            <person name="Zhang G."/>
            <person name="Qian W."/>
            <person name="Fan W."/>
        </authorList>
    </citation>
    <scope>NUCLEOTIDE SEQUENCE [LARGE SCALE GENOMIC DNA]</scope>
    <source>
        <strain evidence="12">SZHN2017</strain>
        <tissue evidence="12">Muscle</tissue>
    </source>
</reference>
<feature type="disulfide bond" evidence="10">
    <location>
        <begin position="125"/>
        <end position="143"/>
    </location>
</feature>
<dbReference type="InterPro" id="IPR051221">
    <property type="entry name" value="LDLR-related"/>
</dbReference>
<dbReference type="FunFam" id="4.10.400.10:FF:000034">
    <property type="entry name" value="Low-density lipoprotein receptor-related protein 2"/>
    <property type="match status" value="1"/>
</dbReference>
<evidence type="ECO:0000256" key="10">
    <source>
        <dbReference type="PROSITE-ProRule" id="PRU00124"/>
    </source>
</evidence>
<evidence type="ECO:0000313" key="13">
    <source>
        <dbReference type="Proteomes" id="UP000245119"/>
    </source>
</evidence>
<evidence type="ECO:0000256" key="7">
    <source>
        <dbReference type="ARBA" id="ARBA00023157"/>
    </source>
</evidence>
<keyword evidence="13" id="KW-1185">Reference proteome</keyword>
<dbReference type="Pfam" id="PF00057">
    <property type="entry name" value="Ldl_recept_a"/>
    <property type="match status" value="3"/>
</dbReference>
<dbReference type="PANTHER" id="PTHR22722:SF14">
    <property type="entry name" value="MEGALIN, ISOFORM A"/>
    <property type="match status" value="1"/>
</dbReference>
<feature type="disulfide bond" evidence="10">
    <location>
        <begin position="49"/>
        <end position="67"/>
    </location>
</feature>
<accession>A0A2T7PAA3</accession>
<dbReference type="GO" id="GO:0042562">
    <property type="term" value="F:hormone binding"/>
    <property type="evidence" value="ECO:0007669"/>
    <property type="project" value="TreeGrafter"/>
</dbReference>
<keyword evidence="2" id="KW-0812">Transmembrane</keyword>
<dbReference type="AlphaFoldDB" id="A0A2T7PAA3"/>